<dbReference type="RefSeq" id="WP_168102505.1">
    <property type="nucleotide sequence ID" value="NZ_JAATEN010000010.1"/>
</dbReference>
<dbReference type="Pfam" id="PF22725">
    <property type="entry name" value="GFO_IDH_MocA_C3"/>
    <property type="match status" value="1"/>
</dbReference>
<evidence type="ECO:0000313" key="6">
    <source>
        <dbReference type="EMBL" id="NJQ01879.1"/>
    </source>
</evidence>
<organism evidence="6 7">
    <name type="scientific">Streptomyces zingiberis</name>
    <dbReference type="NCBI Taxonomy" id="2053010"/>
    <lineage>
        <taxon>Bacteria</taxon>
        <taxon>Bacillati</taxon>
        <taxon>Actinomycetota</taxon>
        <taxon>Actinomycetes</taxon>
        <taxon>Kitasatosporales</taxon>
        <taxon>Streptomycetaceae</taxon>
        <taxon>Streptomyces</taxon>
    </lineage>
</organism>
<dbReference type="Pfam" id="PF01408">
    <property type="entry name" value="GFO_IDH_MocA"/>
    <property type="match status" value="1"/>
</dbReference>
<name>A0ABX1C4M7_9ACTN</name>
<comment type="caution">
    <text evidence="6">The sequence shown here is derived from an EMBL/GenBank/DDBJ whole genome shotgun (WGS) entry which is preliminary data.</text>
</comment>
<feature type="domain" description="GFO/IDH/MocA-like oxidoreductase" evidence="5">
    <location>
        <begin position="160"/>
        <end position="279"/>
    </location>
</feature>
<dbReference type="PANTHER" id="PTHR43708">
    <property type="entry name" value="CONSERVED EXPRESSED OXIDOREDUCTASE (EUROFUNG)"/>
    <property type="match status" value="1"/>
</dbReference>
<dbReference type="InterPro" id="IPR036291">
    <property type="entry name" value="NAD(P)-bd_dom_sf"/>
</dbReference>
<dbReference type="PANTHER" id="PTHR43708:SF5">
    <property type="entry name" value="CONSERVED EXPRESSED OXIDOREDUCTASE (EUROFUNG)-RELATED"/>
    <property type="match status" value="1"/>
</dbReference>
<feature type="region of interest" description="Disordered" evidence="3">
    <location>
        <begin position="291"/>
        <end position="340"/>
    </location>
</feature>
<protein>
    <submittedName>
        <fullName evidence="6">Gfo/Idh/MocA family oxidoreductase</fullName>
    </submittedName>
</protein>
<dbReference type="Gene3D" id="3.40.50.720">
    <property type="entry name" value="NAD(P)-binding Rossmann-like Domain"/>
    <property type="match status" value="1"/>
</dbReference>
<accession>A0ABX1C4M7</accession>
<dbReference type="InterPro" id="IPR000683">
    <property type="entry name" value="Gfo/Idh/MocA-like_OxRdtase_N"/>
</dbReference>
<proteinExistence type="inferred from homology"/>
<comment type="similarity">
    <text evidence="1">Belongs to the Gfo/Idh/MocA family.</text>
</comment>
<evidence type="ECO:0000313" key="7">
    <source>
        <dbReference type="Proteomes" id="UP000695264"/>
    </source>
</evidence>
<keyword evidence="2" id="KW-0560">Oxidoreductase</keyword>
<evidence type="ECO:0000256" key="1">
    <source>
        <dbReference type="ARBA" id="ARBA00010928"/>
    </source>
</evidence>
<evidence type="ECO:0000256" key="3">
    <source>
        <dbReference type="SAM" id="MobiDB-lite"/>
    </source>
</evidence>
<dbReference type="SUPFAM" id="SSF51735">
    <property type="entry name" value="NAD(P)-binding Rossmann-fold domains"/>
    <property type="match status" value="1"/>
</dbReference>
<evidence type="ECO:0000259" key="5">
    <source>
        <dbReference type="Pfam" id="PF22725"/>
    </source>
</evidence>
<evidence type="ECO:0000256" key="2">
    <source>
        <dbReference type="ARBA" id="ARBA00023002"/>
    </source>
</evidence>
<gene>
    <name evidence="6" type="ORF">HCK00_15390</name>
</gene>
<dbReference type="InterPro" id="IPR055170">
    <property type="entry name" value="GFO_IDH_MocA-like_dom"/>
</dbReference>
<feature type="compositionally biased region" description="Low complexity" evidence="3">
    <location>
        <begin position="299"/>
        <end position="320"/>
    </location>
</feature>
<dbReference type="Gene3D" id="3.30.360.10">
    <property type="entry name" value="Dihydrodipicolinate Reductase, domain 2"/>
    <property type="match status" value="1"/>
</dbReference>
<reference evidence="6 7" key="1">
    <citation type="submission" date="2020-03" db="EMBL/GenBank/DDBJ databases">
        <title>WGS of actinomycetes isolated from Thailand.</title>
        <authorList>
            <person name="Thawai C."/>
        </authorList>
    </citation>
    <scope>NUCLEOTIDE SEQUENCE [LARGE SCALE GENOMIC DNA]</scope>
    <source>
        <strain evidence="6 7">PLAI 1-29</strain>
    </source>
</reference>
<dbReference type="EMBL" id="JAATEN010000010">
    <property type="protein sequence ID" value="NJQ01879.1"/>
    <property type="molecule type" value="Genomic_DNA"/>
</dbReference>
<feature type="region of interest" description="Disordered" evidence="3">
    <location>
        <begin position="1"/>
        <end position="23"/>
    </location>
</feature>
<keyword evidence="7" id="KW-1185">Reference proteome</keyword>
<sequence>MSSSLPSSANAGGATGSGSGSTTGTAPLRVGLVGYGLAGSVFHAPLIAATDGLVLDTVVTTRPDRREQALTEHPGVRIAGGHEELLARASGGDALDLLVVASPNRTHVAIAADALRAGLPVVVDKPLAATAAEARTLAALAEERGLLLSVFQNRRWDNDFRTLRRLVAEGELGEVQRFESRFERWRPKPKGGWRESGDPAQIGGLLYDLGSHLVDQALVLFGPAERVYAESVVRRAAAEVDDDTFIAVTHANGVHSHLWMSSTAAQLGPRFRVLGSSAGYVKYGLDPQEQALRDGLRPGSGPSGAPGAPGEPGAWGTEPESLWGRLGAGESPLTGGGRPVPTLPGDYPAYYAAVAAALRAGGPPPVTALEAAAALDVLEAARLSAREGRTVTVGA</sequence>
<dbReference type="SUPFAM" id="SSF55347">
    <property type="entry name" value="Glyceraldehyde-3-phosphate dehydrogenase-like, C-terminal domain"/>
    <property type="match status" value="1"/>
</dbReference>
<dbReference type="Proteomes" id="UP000695264">
    <property type="component" value="Unassembled WGS sequence"/>
</dbReference>
<dbReference type="InterPro" id="IPR051317">
    <property type="entry name" value="Gfo/Idh/MocA_oxidoreduct"/>
</dbReference>
<evidence type="ECO:0000259" key="4">
    <source>
        <dbReference type="Pfam" id="PF01408"/>
    </source>
</evidence>
<feature type="domain" description="Gfo/Idh/MocA-like oxidoreductase N-terminal" evidence="4">
    <location>
        <begin position="28"/>
        <end position="150"/>
    </location>
</feature>